<organism evidence="2 3">
    <name type="scientific">Amycolatopsis cynarae</name>
    <dbReference type="NCBI Taxonomy" id="2995223"/>
    <lineage>
        <taxon>Bacteria</taxon>
        <taxon>Bacillati</taxon>
        <taxon>Actinomycetota</taxon>
        <taxon>Actinomycetes</taxon>
        <taxon>Pseudonocardiales</taxon>
        <taxon>Pseudonocardiaceae</taxon>
        <taxon>Amycolatopsis</taxon>
    </lineage>
</organism>
<dbReference type="EMBL" id="CP113836">
    <property type="protein sequence ID" value="WAL64229.1"/>
    <property type="molecule type" value="Genomic_DNA"/>
</dbReference>
<protein>
    <recommendedName>
        <fullName evidence="4">PPE family domain-containing protein</fullName>
    </recommendedName>
</protein>
<feature type="region of interest" description="Disordered" evidence="1">
    <location>
        <begin position="210"/>
        <end position="340"/>
    </location>
</feature>
<evidence type="ECO:0000313" key="3">
    <source>
        <dbReference type="Proteomes" id="UP001163203"/>
    </source>
</evidence>
<feature type="compositionally biased region" description="Polar residues" evidence="1">
    <location>
        <begin position="283"/>
        <end position="308"/>
    </location>
</feature>
<name>A0ABY7AWX8_9PSEU</name>
<dbReference type="RefSeq" id="WP_268754456.1">
    <property type="nucleotide sequence ID" value="NZ_CP113836.1"/>
</dbReference>
<evidence type="ECO:0000313" key="2">
    <source>
        <dbReference type="EMBL" id="WAL64229.1"/>
    </source>
</evidence>
<feature type="compositionally biased region" description="Gly residues" evidence="1">
    <location>
        <begin position="405"/>
        <end position="419"/>
    </location>
</feature>
<sequence length="453" mass="45889">MGAVGEAEQWFERQIDDAANWVASVLKEIPDAQAMTIAEIVKKIQSGAGSSDLHDAAQVVQGQTGAQTRISDGSHDLVQRLESAWSGQGADAAREFIRPLALSADDASRTLSSNGQHIQTQADTFDQIRNSLQPLADPPPEKNWYDNFVPWTTDAEKAVDQYHQQVQQNRQLYDQYHQSSSVVSQSVQIDYGQLPDAQDAQVSDFQLEQTRQDTGGKQDVNVPGRTDTGGNSGRYQAPPVTNYVPPAASIHPTAGMPGTVTGSPGGVTGAPGGATSSPGYQMPSYTVPSRNDLTAASGYTTPGGSNPGYQPPAFSPTSFGPSGGSGYDPSNGSTGAGFGPVGGGFGSGGIGSGGGIGGSGGGAGSGGPLQAGNRVGAGEPGFAARPGASSAAGPAGASGAAGRAGMSGMGGGAHGGRGQGGEDEEHETKFLLAEDGDEVFGTDERTVPPVIGL</sequence>
<dbReference type="SUPFAM" id="SSF140459">
    <property type="entry name" value="PE/PPE dimer-like"/>
    <property type="match status" value="1"/>
</dbReference>
<feature type="compositionally biased region" description="Gly residues" evidence="1">
    <location>
        <begin position="356"/>
        <end position="369"/>
    </location>
</feature>
<dbReference type="InterPro" id="IPR038332">
    <property type="entry name" value="PPE_sf"/>
</dbReference>
<keyword evidence="3" id="KW-1185">Reference proteome</keyword>
<evidence type="ECO:0000256" key="1">
    <source>
        <dbReference type="SAM" id="MobiDB-lite"/>
    </source>
</evidence>
<gene>
    <name evidence="2" type="ORF">ORV05_25070</name>
</gene>
<evidence type="ECO:0008006" key="4">
    <source>
        <dbReference type="Google" id="ProtNLM"/>
    </source>
</evidence>
<feature type="region of interest" description="Disordered" evidence="1">
    <location>
        <begin position="356"/>
        <end position="453"/>
    </location>
</feature>
<reference evidence="2" key="1">
    <citation type="submission" date="2022-11" db="EMBL/GenBank/DDBJ databases">
        <authorList>
            <person name="Mo P."/>
        </authorList>
    </citation>
    <scope>NUCLEOTIDE SEQUENCE</scope>
    <source>
        <strain evidence="2">HUAS 11-8</strain>
    </source>
</reference>
<dbReference type="Proteomes" id="UP001163203">
    <property type="component" value="Chromosome"/>
</dbReference>
<dbReference type="Gene3D" id="1.20.1260.20">
    <property type="entry name" value="PPE superfamily"/>
    <property type="match status" value="1"/>
</dbReference>
<proteinExistence type="predicted"/>
<feature type="compositionally biased region" description="Low complexity" evidence="1">
    <location>
        <begin position="380"/>
        <end position="404"/>
    </location>
</feature>
<feature type="compositionally biased region" description="Gly residues" evidence="1">
    <location>
        <begin position="263"/>
        <end position="272"/>
    </location>
</feature>
<accession>A0ABY7AWX8</accession>